<dbReference type="InterPro" id="IPR011009">
    <property type="entry name" value="Kinase-like_dom_sf"/>
</dbReference>
<dbReference type="OrthoDB" id="2906425at2759"/>
<evidence type="ECO:0000313" key="2">
    <source>
        <dbReference type="EMBL" id="KAF0552133.1"/>
    </source>
</evidence>
<dbReference type="InterPro" id="IPR051681">
    <property type="entry name" value="Ser/Thr_Kinases-Pseudokinases"/>
</dbReference>
<reference evidence="2 3" key="1">
    <citation type="journal article" date="2019" name="Environ. Microbiol.">
        <title>At the nexus of three kingdoms: the genome of the mycorrhizal fungus Gigaspora margarita provides insights into plant, endobacterial and fungal interactions.</title>
        <authorList>
            <person name="Venice F."/>
            <person name="Ghignone S."/>
            <person name="Salvioli di Fossalunga A."/>
            <person name="Amselem J."/>
            <person name="Novero M."/>
            <person name="Xianan X."/>
            <person name="Sedzielewska Toro K."/>
            <person name="Morin E."/>
            <person name="Lipzen A."/>
            <person name="Grigoriev I.V."/>
            <person name="Henrissat B."/>
            <person name="Martin F.M."/>
            <person name="Bonfante P."/>
        </authorList>
    </citation>
    <scope>NUCLEOTIDE SEQUENCE [LARGE SCALE GENOMIC DNA]</scope>
    <source>
        <strain evidence="2 3">BEG34</strain>
    </source>
</reference>
<dbReference type="GO" id="GO:0004674">
    <property type="term" value="F:protein serine/threonine kinase activity"/>
    <property type="evidence" value="ECO:0007669"/>
    <property type="project" value="TreeGrafter"/>
</dbReference>
<evidence type="ECO:0000313" key="3">
    <source>
        <dbReference type="Proteomes" id="UP000439903"/>
    </source>
</evidence>
<proteinExistence type="predicted"/>
<dbReference type="SUPFAM" id="SSF56112">
    <property type="entry name" value="Protein kinase-like (PK-like)"/>
    <property type="match status" value="1"/>
</dbReference>
<dbReference type="GO" id="GO:0005524">
    <property type="term" value="F:ATP binding"/>
    <property type="evidence" value="ECO:0007669"/>
    <property type="project" value="InterPro"/>
</dbReference>
<organism evidence="2 3">
    <name type="scientific">Gigaspora margarita</name>
    <dbReference type="NCBI Taxonomy" id="4874"/>
    <lineage>
        <taxon>Eukaryota</taxon>
        <taxon>Fungi</taxon>
        <taxon>Fungi incertae sedis</taxon>
        <taxon>Mucoromycota</taxon>
        <taxon>Glomeromycotina</taxon>
        <taxon>Glomeromycetes</taxon>
        <taxon>Diversisporales</taxon>
        <taxon>Gigasporaceae</taxon>
        <taxon>Gigaspora</taxon>
    </lineage>
</organism>
<feature type="domain" description="Protein kinase" evidence="1">
    <location>
        <begin position="28"/>
        <end position="291"/>
    </location>
</feature>
<sequence>MTNTVNELFDKIINKRSQIINQHDYKLFSNFKIINKSPFVTVRIAKWGNSIVVLKSLNIDTEEIISTGIIAEITKIISNKTIPKTILNEAITNKTIADEAITNETIIINEAITNKIITNEAITNETIINNTITNETITNGAIINETTNEKLVILFINEKNFSDLKWSDKLRYANEIAEGLSFLHSNRIFHQDLHSKNILVHNGSIFGVILWELSSGRPPFCGFENQIAIIYHVLSGNREAPIEDTPSDYVKLYRNCWDQDPKVRPEIEDVLRKLKTIRPSLTDYKNISHEK</sequence>
<protein>
    <submittedName>
        <fullName evidence="2">Kinase-like protein</fullName>
    </submittedName>
</protein>
<keyword evidence="2" id="KW-0418">Kinase</keyword>
<dbReference type="Gene3D" id="1.10.510.10">
    <property type="entry name" value="Transferase(Phosphotransferase) domain 1"/>
    <property type="match status" value="2"/>
</dbReference>
<dbReference type="InterPro" id="IPR001245">
    <property type="entry name" value="Ser-Thr/Tyr_kinase_cat_dom"/>
</dbReference>
<keyword evidence="2" id="KW-0808">Transferase</keyword>
<dbReference type="Proteomes" id="UP000439903">
    <property type="component" value="Unassembled WGS sequence"/>
</dbReference>
<dbReference type="AlphaFoldDB" id="A0A8H4ETT0"/>
<name>A0A8H4ETT0_GIGMA</name>
<evidence type="ECO:0000259" key="1">
    <source>
        <dbReference type="PROSITE" id="PS50011"/>
    </source>
</evidence>
<comment type="caution">
    <text evidence="2">The sequence shown here is derived from an EMBL/GenBank/DDBJ whole genome shotgun (WGS) entry which is preliminary data.</text>
</comment>
<gene>
    <name evidence="2" type="ORF">F8M41_022559</name>
</gene>
<dbReference type="EMBL" id="WTPW01000071">
    <property type="protein sequence ID" value="KAF0552133.1"/>
    <property type="molecule type" value="Genomic_DNA"/>
</dbReference>
<dbReference type="Pfam" id="PF07714">
    <property type="entry name" value="PK_Tyr_Ser-Thr"/>
    <property type="match status" value="2"/>
</dbReference>
<dbReference type="InterPro" id="IPR000719">
    <property type="entry name" value="Prot_kinase_dom"/>
</dbReference>
<dbReference type="PROSITE" id="PS50011">
    <property type="entry name" value="PROTEIN_KINASE_DOM"/>
    <property type="match status" value="1"/>
</dbReference>
<dbReference type="PANTHER" id="PTHR44329">
    <property type="entry name" value="SERINE/THREONINE-PROTEIN KINASE TNNI3K-RELATED"/>
    <property type="match status" value="1"/>
</dbReference>
<accession>A0A8H4ETT0</accession>
<keyword evidence="3" id="KW-1185">Reference proteome</keyword>